<dbReference type="OrthoDB" id="3789424at2"/>
<protein>
    <submittedName>
        <fullName evidence="3">Uncharacterized protein</fullName>
    </submittedName>
</protein>
<keyword evidence="4" id="KW-1185">Reference proteome</keyword>
<comment type="caution">
    <text evidence="3">The sequence shown here is derived from an EMBL/GenBank/DDBJ whole genome shotgun (WGS) entry which is preliminary data.</text>
</comment>
<evidence type="ECO:0000313" key="3">
    <source>
        <dbReference type="EMBL" id="PWN01345.1"/>
    </source>
</evidence>
<dbReference type="AlphaFoldDB" id="A0A316TDG2"/>
<evidence type="ECO:0000313" key="4">
    <source>
        <dbReference type="Proteomes" id="UP000245507"/>
    </source>
</evidence>
<keyword evidence="2" id="KW-0732">Signal</keyword>
<evidence type="ECO:0000256" key="2">
    <source>
        <dbReference type="SAM" id="SignalP"/>
    </source>
</evidence>
<gene>
    <name evidence="3" type="ORF">DJ010_19505</name>
</gene>
<evidence type="ECO:0000256" key="1">
    <source>
        <dbReference type="SAM" id="MobiDB-lite"/>
    </source>
</evidence>
<proteinExistence type="predicted"/>
<feature type="signal peptide" evidence="2">
    <location>
        <begin position="1"/>
        <end position="21"/>
    </location>
</feature>
<name>A0A316TDG2_9ACTN</name>
<feature type="region of interest" description="Disordered" evidence="1">
    <location>
        <begin position="25"/>
        <end position="50"/>
    </location>
</feature>
<sequence length="162" mass="16704">MNRALGLLFILAALVLPIACSNDEGTDTAEDRAGGSSEAGQQPDDGDGGEPVVVEIVSGSAARGDVSGEATVIGDEQELDRYLRQFSNETFTSDVTAAIEAHDFADGRVPGLAVIEISCDTPPSATVTQEGSRFLVTPAKVADPLPECYVPVTSVAVLDLPG</sequence>
<reference evidence="3 4" key="1">
    <citation type="submission" date="2018-05" db="EMBL/GenBank/DDBJ databases">
        <title>Nocardioides silvaticus genome.</title>
        <authorList>
            <person name="Li C."/>
            <person name="Wang G."/>
        </authorList>
    </citation>
    <scope>NUCLEOTIDE SEQUENCE [LARGE SCALE GENOMIC DNA]</scope>
    <source>
        <strain evidence="3 4">CCTCC AB 2018079</strain>
    </source>
</reference>
<dbReference type="RefSeq" id="WP_109696903.1">
    <property type="nucleotide sequence ID" value="NZ_QGDD01000010.1"/>
</dbReference>
<feature type="chain" id="PRO_5016366900" evidence="2">
    <location>
        <begin position="22"/>
        <end position="162"/>
    </location>
</feature>
<organism evidence="3 4">
    <name type="scientific">Nocardioides silvaticus</name>
    <dbReference type="NCBI Taxonomy" id="2201891"/>
    <lineage>
        <taxon>Bacteria</taxon>
        <taxon>Bacillati</taxon>
        <taxon>Actinomycetota</taxon>
        <taxon>Actinomycetes</taxon>
        <taxon>Propionibacteriales</taxon>
        <taxon>Nocardioidaceae</taxon>
        <taxon>Nocardioides</taxon>
    </lineage>
</organism>
<dbReference type="EMBL" id="QGDD01000010">
    <property type="protein sequence ID" value="PWN01345.1"/>
    <property type="molecule type" value="Genomic_DNA"/>
</dbReference>
<accession>A0A316TDG2</accession>
<dbReference type="Proteomes" id="UP000245507">
    <property type="component" value="Unassembled WGS sequence"/>
</dbReference>